<reference evidence="11 12" key="1">
    <citation type="submission" date="2020-10" db="EMBL/GenBank/DDBJ databases">
        <title>Draft genome and description of Brachybacterium epidermidis sp nov.</title>
        <authorList>
            <person name="Boxberger M."/>
            <person name="La Scola B."/>
        </authorList>
    </citation>
    <scope>NUCLEOTIDE SEQUENCE [LARGE SCALE GENOMIC DNA]</scope>
    <source>
        <strain evidence="11 12">Marseille-Q2903</strain>
    </source>
</reference>
<dbReference type="CDD" id="cd16914">
    <property type="entry name" value="EcfT"/>
    <property type="match status" value="1"/>
</dbReference>
<feature type="region of interest" description="Disordered" evidence="9">
    <location>
        <begin position="464"/>
        <end position="488"/>
    </location>
</feature>
<dbReference type="InterPro" id="IPR017871">
    <property type="entry name" value="ABC_transporter-like_CS"/>
</dbReference>
<evidence type="ECO:0000256" key="3">
    <source>
        <dbReference type="ARBA" id="ARBA00022448"/>
    </source>
</evidence>
<dbReference type="GO" id="GO:0005524">
    <property type="term" value="F:ATP binding"/>
    <property type="evidence" value="ECO:0007669"/>
    <property type="project" value="UniProtKB-KW"/>
</dbReference>
<dbReference type="PROSITE" id="PS00211">
    <property type="entry name" value="ABC_TRANSPORTER_1"/>
    <property type="match status" value="1"/>
</dbReference>
<comment type="subcellular location">
    <subcellularLocation>
        <location evidence="1">Membrane</location>
        <topology evidence="1">Multi-pass membrane protein</topology>
    </subcellularLocation>
</comment>
<comment type="similarity">
    <text evidence="2">Belongs to the ABC transporter superfamily.</text>
</comment>
<keyword evidence="12" id="KW-1185">Reference proteome</keyword>
<evidence type="ECO:0000256" key="5">
    <source>
        <dbReference type="ARBA" id="ARBA00022741"/>
    </source>
</evidence>
<dbReference type="CDD" id="cd03225">
    <property type="entry name" value="ABC_cobalt_CbiO_domain1"/>
    <property type="match status" value="2"/>
</dbReference>
<protein>
    <submittedName>
        <fullName evidence="11">ATP-binding cassette domain-containing protein</fullName>
    </submittedName>
</protein>
<evidence type="ECO:0000256" key="9">
    <source>
        <dbReference type="SAM" id="MobiDB-lite"/>
    </source>
</evidence>
<dbReference type="InterPro" id="IPR003439">
    <property type="entry name" value="ABC_transporter-like_ATP-bd"/>
</dbReference>
<dbReference type="InterPro" id="IPR050095">
    <property type="entry name" value="ECF_ABC_transporter_ATP-bd"/>
</dbReference>
<accession>A0ABR9W0W6</accession>
<keyword evidence="5" id="KW-0547">Nucleotide-binding</keyword>
<keyword evidence="3" id="KW-0813">Transport</keyword>
<keyword evidence="4" id="KW-0812">Transmembrane</keyword>
<name>A0ABR9W0W6_9MICO</name>
<evidence type="ECO:0000256" key="1">
    <source>
        <dbReference type="ARBA" id="ARBA00004141"/>
    </source>
</evidence>
<gene>
    <name evidence="11" type="ORF">IOE58_07715</name>
</gene>
<dbReference type="Pfam" id="PF00005">
    <property type="entry name" value="ABC_tran"/>
    <property type="match status" value="2"/>
</dbReference>
<dbReference type="Proteomes" id="UP000644727">
    <property type="component" value="Unassembled WGS sequence"/>
</dbReference>
<feature type="domain" description="ABC transporter" evidence="10">
    <location>
        <begin position="21"/>
        <end position="249"/>
    </location>
</feature>
<organism evidence="11 12">
    <name type="scientific">Brachybacterium epidermidis</name>
    <dbReference type="NCBI Taxonomy" id="2781983"/>
    <lineage>
        <taxon>Bacteria</taxon>
        <taxon>Bacillati</taxon>
        <taxon>Actinomycetota</taxon>
        <taxon>Actinomycetes</taxon>
        <taxon>Micrococcales</taxon>
        <taxon>Dermabacteraceae</taxon>
        <taxon>Brachybacterium</taxon>
    </lineage>
</organism>
<dbReference type="PROSITE" id="PS50893">
    <property type="entry name" value="ABC_TRANSPORTER_2"/>
    <property type="match status" value="2"/>
</dbReference>
<keyword evidence="8" id="KW-0472">Membrane</keyword>
<keyword evidence="6 11" id="KW-0067">ATP-binding</keyword>
<dbReference type="InterPro" id="IPR003339">
    <property type="entry name" value="ABC/ECF_trnsptr_transmembrane"/>
</dbReference>
<sequence>MRCPPGATGSRCPRRDRVTSLSLHGLRWRPLSRRHRTVDGLDLEIPAGQKVLLAGASGSGKSTVLRALAGLLDEQAGDLEGQAAPPSRPGERGLLLQNPAHALVAATVGRDAAFGPENAALPRPEIHERAVEALDAARVDVPSSREPLATSGGQQQRIALAGALALEPDVLLLDEPTSMLDGPTAEAVREAVLEVAAGRTLVVADHRLEAWLPHVDRLIVLGERATVLADGDPDELLAARPHLLVEAGIAVETSTVDRRSADGPGPVVASLAGVDVHRPGSRRRRSEPPLLRGVDLELQAGTITVLTGPSGAGKTTLLQVVLGMAKPAAGRLALPSRERIASVPQNPEHSFVAPTVRQEVTASPWATDEALAEQLLTRAGLAELAEANPYTLSGGEQRRLAIIAALAQQPDLLVLDEPTVGLDAQRRRAVLELLEQARAEGRAVLAATHDPVLMQRADARLDLADGAGGDAPPVPPAGSDPSPDRRIGPVPRTRWIPADALNPLVLCLIGILAAIGSFAVDTWQGGLLALVPTVLLAPLAMRTLGGGLLRLAPILLSAAGLAWTTAFLGDAPSLSTEAWLLGAKEAARITAFVAPGVLALGAVDATALGDALGGRLRLPARPIAASVAGLVRAGHLGRQWQIITQARVLRGTGSPASPRLLTGATLALLVDALRGAEQQALAMDARGFATATTRTWALPSPLRWPDLIGAGIGVLLLVWPFVAEMMVG</sequence>
<keyword evidence="7" id="KW-1133">Transmembrane helix</keyword>
<dbReference type="InterPro" id="IPR027417">
    <property type="entry name" value="P-loop_NTPase"/>
</dbReference>
<dbReference type="InterPro" id="IPR003593">
    <property type="entry name" value="AAA+_ATPase"/>
</dbReference>
<dbReference type="SMART" id="SM00382">
    <property type="entry name" value="AAA"/>
    <property type="match status" value="2"/>
</dbReference>
<feature type="domain" description="ABC transporter" evidence="10">
    <location>
        <begin position="271"/>
        <end position="490"/>
    </location>
</feature>
<evidence type="ECO:0000313" key="11">
    <source>
        <dbReference type="EMBL" id="MBE9404079.1"/>
    </source>
</evidence>
<proteinExistence type="inferred from homology"/>
<comment type="caution">
    <text evidence="11">The sequence shown here is derived from an EMBL/GenBank/DDBJ whole genome shotgun (WGS) entry which is preliminary data.</text>
</comment>
<evidence type="ECO:0000256" key="4">
    <source>
        <dbReference type="ARBA" id="ARBA00022692"/>
    </source>
</evidence>
<dbReference type="Gene3D" id="3.40.50.300">
    <property type="entry name" value="P-loop containing nucleotide triphosphate hydrolases"/>
    <property type="match status" value="2"/>
</dbReference>
<dbReference type="InterPro" id="IPR015856">
    <property type="entry name" value="ABC_transpr_CbiO/EcfA_su"/>
</dbReference>
<evidence type="ECO:0000313" key="12">
    <source>
        <dbReference type="Proteomes" id="UP000644727"/>
    </source>
</evidence>
<dbReference type="SUPFAM" id="SSF52540">
    <property type="entry name" value="P-loop containing nucleoside triphosphate hydrolases"/>
    <property type="match status" value="2"/>
</dbReference>
<evidence type="ECO:0000259" key="10">
    <source>
        <dbReference type="PROSITE" id="PS50893"/>
    </source>
</evidence>
<evidence type="ECO:0000256" key="7">
    <source>
        <dbReference type="ARBA" id="ARBA00022989"/>
    </source>
</evidence>
<evidence type="ECO:0000256" key="6">
    <source>
        <dbReference type="ARBA" id="ARBA00022840"/>
    </source>
</evidence>
<dbReference type="PANTHER" id="PTHR43553">
    <property type="entry name" value="HEAVY METAL TRANSPORTER"/>
    <property type="match status" value="1"/>
</dbReference>
<dbReference type="EMBL" id="JADEYR010000006">
    <property type="protein sequence ID" value="MBE9404079.1"/>
    <property type="molecule type" value="Genomic_DNA"/>
</dbReference>
<evidence type="ECO:0000256" key="8">
    <source>
        <dbReference type="ARBA" id="ARBA00023136"/>
    </source>
</evidence>
<evidence type="ECO:0000256" key="2">
    <source>
        <dbReference type="ARBA" id="ARBA00005417"/>
    </source>
</evidence>